<dbReference type="Pfam" id="PF13196">
    <property type="entry name" value="DUF4012"/>
    <property type="match status" value="1"/>
</dbReference>
<dbReference type="InterPro" id="IPR025101">
    <property type="entry name" value="DUF4012"/>
</dbReference>
<evidence type="ECO:0000313" key="3">
    <source>
        <dbReference type="Proteomes" id="UP001597277"/>
    </source>
</evidence>
<dbReference type="EMBL" id="JBHUEE010000002">
    <property type="protein sequence ID" value="MFD1717400.1"/>
    <property type="molecule type" value="Genomic_DNA"/>
</dbReference>
<evidence type="ECO:0000256" key="1">
    <source>
        <dbReference type="SAM" id="Coils"/>
    </source>
</evidence>
<reference evidence="3" key="1">
    <citation type="journal article" date="2019" name="Int. J. Syst. Evol. Microbiol.">
        <title>The Global Catalogue of Microorganisms (GCM) 10K type strain sequencing project: providing services to taxonomists for standard genome sequencing and annotation.</title>
        <authorList>
            <consortium name="The Broad Institute Genomics Platform"/>
            <consortium name="The Broad Institute Genome Sequencing Center for Infectious Disease"/>
            <person name="Wu L."/>
            <person name="Ma J."/>
        </authorList>
    </citation>
    <scope>NUCLEOTIDE SEQUENCE [LARGE SCALE GENOMIC DNA]</scope>
    <source>
        <strain evidence="3">JCM 17130</strain>
    </source>
</reference>
<feature type="coiled-coil region" evidence="1">
    <location>
        <begin position="30"/>
        <end position="57"/>
    </location>
</feature>
<keyword evidence="1" id="KW-0175">Coiled coil</keyword>
<proteinExistence type="predicted"/>
<accession>A0ABW4L457</accession>
<dbReference type="RefSeq" id="WP_388003556.1">
    <property type="nucleotide sequence ID" value="NZ_JBHUEE010000002.1"/>
</dbReference>
<keyword evidence="3" id="KW-1185">Reference proteome</keyword>
<gene>
    <name evidence="2" type="ORF">ACFSE6_06115</name>
</gene>
<protein>
    <submittedName>
        <fullName evidence="2">DUF4012 domain-containing protein</fullName>
    </submittedName>
</protein>
<name>A0ABW4L457_9MICO</name>
<sequence>MPLWAKLTFTTVLVAFVAVVVSAILCAIDARTAYADLRDAQQQVGRLQDQVLAEERQRVERSAAELQESTGAARDSLTGPHWTIIGWLPWIGDDVRAIQTIAITVDDLANSALGDLVDAVGVVDPANLSLEGGRLDLDPIVEVAPRVVGANETVQNAVQSLEDIDTDGLIGLVADAVDQLEGEVDEIGQLTATASRAVQLLPPMMGHEEPREYLLLVQNNAEPRATGGIPGAVLLLRADSGAVEIVDQHPAGGLGPGRDEDPVLSLDDAEESLYGTRMGRYIQNVTFTPDFPRSAQLAQAMWDQSVGGEVDGVVSIDPVALGEVLGPVGNVTVPGGQQLTSETTSQILLNEVYLEIDDPQAQDAFFQAAASEIFDQAISGEADASAMIDVLDGAAAQGRLKLWSSHDDEQELISGTNLSGELRGHYDGSPIFGVYVNDYTAAKLGYYEQLDARVEPQQCTADGSQRFNLTVTLRSRVPSDFEDLPRHLIGTGRLVELGDVRTQVAVYAPTNGEIVDFSSSGGQIGVAPTRHDGLHVTSNYVILSPGETETLTYTIETDEPYRGDPLLRLTPGPSEDQFAGTASPCR</sequence>
<organism evidence="2 3">
    <name type="scientific">Georgenia deserti</name>
    <dbReference type="NCBI Taxonomy" id="2093781"/>
    <lineage>
        <taxon>Bacteria</taxon>
        <taxon>Bacillati</taxon>
        <taxon>Actinomycetota</taxon>
        <taxon>Actinomycetes</taxon>
        <taxon>Micrococcales</taxon>
        <taxon>Bogoriellaceae</taxon>
        <taxon>Georgenia</taxon>
    </lineage>
</organism>
<comment type="caution">
    <text evidence="2">The sequence shown here is derived from an EMBL/GenBank/DDBJ whole genome shotgun (WGS) entry which is preliminary data.</text>
</comment>
<evidence type="ECO:0000313" key="2">
    <source>
        <dbReference type="EMBL" id="MFD1717400.1"/>
    </source>
</evidence>
<dbReference type="Proteomes" id="UP001597277">
    <property type="component" value="Unassembled WGS sequence"/>
</dbReference>